<proteinExistence type="predicted"/>
<evidence type="ECO:0000313" key="5">
    <source>
        <dbReference type="EMBL" id="SKB63138.1"/>
    </source>
</evidence>
<evidence type="ECO:0000313" key="6">
    <source>
        <dbReference type="Proteomes" id="UP000190852"/>
    </source>
</evidence>
<dbReference type="SUPFAM" id="SSF46689">
    <property type="entry name" value="Homeodomain-like"/>
    <property type="match status" value="2"/>
</dbReference>
<evidence type="ECO:0000256" key="1">
    <source>
        <dbReference type="ARBA" id="ARBA00023015"/>
    </source>
</evidence>
<accession>A0A1T5CUC2</accession>
<feature type="domain" description="HTH araC/xylS-type" evidence="4">
    <location>
        <begin position="199"/>
        <end position="297"/>
    </location>
</feature>
<dbReference type="Pfam" id="PF12833">
    <property type="entry name" value="HTH_18"/>
    <property type="match status" value="1"/>
</dbReference>
<sequence>MNKLVYRSYKESDILKDLSEFEINNDFGCNNYVARSNSLFHSFSFNKGEQVSIELIEENSIIIITEGTFLASGQNHQSKILNSGQMFLRTKDSGNLEGEAAEDLSLICIQFNNIISTCEKTALDKISIYCPAKADEFEILEINEAMKLYINGISLLFKSGAFCNFMYELKKRELIFILYTFYDKVNSARFLLPLIENQNNFISLVLNKFSINCNVIELADRCNMSPKTLTRKFKEHFNDTPYQWIIQQKNKNILSRLAQPNVNIQAISEEFGFSSSAHFISYCKRYLKQTPLVIHKEIRKKTI</sequence>
<dbReference type="Proteomes" id="UP000190852">
    <property type="component" value="Unassembled WGS sequence"/>
</dbReference>
<dbReference type="AlphaFoldDB" id="A0A1T5CUC2"/>
<keyword evidence="6" id="KW-1185">Reference proteome</keyword>
<keyword evidence="2 5" id="KW-0238">DNA-binding</keyword>
<dbReference type="GO" id="GO:0003700">
    <property type="term" value="F:DNA-binding transcription factor activity"/>
    <property type="evidence" value="ECO:0007669"/>
    <property type="project" value="InterPro"/>
</dbReference>
<dbReference type="EMBL" id="FUYQ01000014">
    <property type="protein sequence ID" value="SKB63138.1"/>
    <property type="molecule type" value="Genomic_DNA"/>
</dbReference>
<keyword evidence="3" id="KW-0804">Transcription</keyword>
<protein>
    <submittedName>
        <fullName evidence="5">AraC-type DNA-binding protein</fullName>
    </submittedName>
</protein>
<dbReference type="RefSeq" id="WP_079683602.1">
    <property type="nucleotide sequence ID" value="NZ_FUYQ01000014.1"/>
</dbReference>
<gene>
    <name evidence="5" type="ORF">SAMN05660349_02104</name>
</gene>
<dbReference type="InterPro" id="IPR018060">
    <property type="entry name" value="HTH_AraC"/>
</dbReference>
<evidence type="ECO:0000259" key="4">
    <source>
        <dbReference type="PROSITE" id="PS01124"/>
    </source>
</evidence>
<name>A0A1T5CUC2_9BACT</name>
<reference evidence="6" key="1">
    <citation type="submission" date="2017-02" db="EMBL/GenBank/DDBJ databases">
        <authorList>
            <person name="Varghese N."/>
            <person name="Submissions S."/>
        </authorList>
    </citation>
    <scope>NUCLEOTIDE SEQUENCE [LARGE SCALE GENOMIC DNA]</scope>
    <source>
        <strain evidence="6">DSM 24967</strain>
    </source>
</reference>
<dbReference type="InterPro" id="IPR009057">
    <property type="entry name" value="Homeodomain-like_sf"/>
</dbReference>
<dbReference type="PROSITE" id="PS01124">
    <property type="entry name" value="HTH_ARAC_FAMILY_2"/>
    <property type="match status" value="1"/>
</dbReference>
<dbReference type="PANTHER" id="PTHR43280">
    <property type="entry name" value="ARAC-FAMILY TRANSCRIPTIONAL REGULATOR"/>
    <property type="match status" value="1"/>
</dbReference>
<dbReference type="SMART" id="SM00342">
    <property type="entry name" value="HTH_ARAC"/>
    <property type="match status" value="1"/>
</dbReference>
<evidence type="ECO:0000256" key="2">
    <source>
        <dbReference type="ARBA" id="ARBA00023125"/>
    </source>
</evidence>
<keyword evidence="1" id="KW-0805">Transcription regulation</keyword>
<dbReference type="Gene3D" id="1.10.10.60">
    <property type="entry name" value="Homeodomain-like"/>
    <property type="match status" value="1"/>
</dbReference>
<organism evidence="5 6">
    <name type="scientific">Parabacteroides chartae</name>
    <dbReference type="NCBI Taxonomy" id="1037355"/>
    <lineage>
        <taxon>Bacteria</taxon>
        <taxon>Pseudomonadati</taxon>
        <taxon>Bacteroidota</taxon>
        <taxon>Bacteroidia</taxon>
        <taxon>Bacteroidales</taxon>
        <taxon>Tannerellaceae</taxon>
        <taxon>Parabacteroides</taxon>
    </lineage>
</organism>
<evidence type="ECO:0000256" key="3">
    <source>
        <dbReference type="ARBA" id="ARBA00023163"/>
    </source>
</evidence>
<dbReference type="GO" id="GO:0043565">
    <property type="term" value="F:sequence-specific DNA binding"/>
    <property type="evidence" value="ECO:0007669"/>
    <property type="project" value="InterPro"/>
</dbReference>
<dbReference type="PANTHER" id="PTHR43280:SF10">
    <property type="entry name" value="REGULATORY PROTEIN POCR"/>
    <property type="match status" value="1"/>
</dbReference>